<dbReference type="PANTHER" id="PTHR30143:SF0">
    <property type="entry name" value="2-KETO-4-PENTENOATE HYDRATASE"/>
    <property type="match status" value="1"/>
</dbReference>
<dbReference type="GO" id="GO:0005737">
    <property type="term" value="C:cytoplasm"/>
    <property type="evidence" value="ECO:0007669"/>
    <property type="project" value="TreeGrafter"/>
</dbReference>
<dbReference type="SUPFAM" id="SSF56529">
    <property type="entry name" value="FAH"/>
    <property type="match status" value="1"/>
</dbReference>
<dbReference type="Proteomes" id="UP000286100">
    <property type="component" value="Unassembled WGS sequence"/>
</dbReference>
<feature type="domain" description="Fumarylacetoacetase-like C-terminal" evidence="2">
    <location>
        <begin position="118"/>
        <end position="288"/>
    </location>
</feature>
<protein>
    <submittedName>
        <fullName evidence="3">2-oxopent-4-enoate hydratase</fullName>
    </submittedName>
</protein>
<proteinExistence type="predicted"/>
<dbReference type="EMBL" id="QYUM01000002">
    <property type="protein sequence ID" value="RJF94172.1"/>
    <property type="molecule type" value="Genomic_DNA"/>
</dbReference>
<evidence type="ECO:0000313" key="4">
    <source>
        <dbReference type="Proteomes" id="UP000286100"/>
    </source>
</evidence>
<accession>A0A418WSC6</accession>
<dbReference type="InterPro" id="IPR050772">
    <property type="entry name" value="Hydratase-Decarb/MhpD_sf"/>
</dbReference>
<name>A0A418WSC6_9SPHN</name>
<dbReference type="Pfam" id="PF01557">
    <property type="entry name" value="FAA_hydrolase"/>
    <property type="match status" value="1"/>
</dbReference>
<sequence>MRASPSSTRLGTGCRSSALTSSTATRWSSSVADIAAYGSELFDALRGRNTLAPLIVRNPALTIDDAYQISLDFLARRRAEGERVVGKKIGVTSKAVQDMLGVHQPDFGFLTDAMHVVGEEIGIDSYGLIQPRAEAEIAFILKSPLKGPGVTEADVLAATQAIAPCFEIVDSRITDWKIGIVDTVADNASCGVFVIGDARADPRDHDLPGLKVTVTKNGAPLSEGYGAAVQGSPLAAVAWLANTLGSYGVTLDAGDIILSGSLVSLEPAVAGDVFEMELHGIGRCTARFV</sequence>
<dbReference type="Gene3D" id="3.90.850.10">
    <property type="entry name" value="Fumarylacetoacetase-like, C-terminal domain"/>
    <property type="match status" value="1"/>
</dbReference>
<keyword evidence="4" id="KW-1185">Reference proteome</keyword>
<evidence type="ECO:0000313" key="3">
    <source>
        <dbReference type="EMBL" id="RJF94172.1"/>
    </source>
</evidence>
<dbReference type="PANTHER" id="PTHR30143">
    <property type="entry name" value="ACID HYDRATASE"/>
    <property type="match status" value="1"/>
</dbReference>
<keyword evidence="1" id="KW-0456">Lyase</keyword>
<evidence type="ECO:0000259" key="2">
    <source>
        <dbReference type="Pfam" id="PF01557"/>
    </source>
</evidence>
<dbReference type="InterPro" id="IPR011234">
    <property type="entry name" value="Fumarylacetoacetase-like_C"/>
</dbReference>
<dbReference type="InterPro" id="IPR036663">
    <property type="entry name" value="Fumarylacetoacetase_C_sf"/>
</dbReference>
<reference evidence="3 4" key="1">
    <citation type="submission" date="2018-09" db="EMBL/GenBank/DDBJ databases">
        <authorList>
            <person name="Zhu H."/>
        </authorList>
    </citation>
    <scope>NUCLEOTIDE SEQUENCE [LARGE SCALE GENOMIC DNA]</scope>
    <source>
        <strain evidence="3 4">K2R01-6</strain>
    </source>
</reference>
<evidence type="ECO:0000256" key="1">
    <source>
        <dbReference type="ARBA" id="ARBA00023239"/>
    </source>
</evidence>
<organism evidence="3 4">
    <name type="scientific">Sphingomonas cavernae</name>
    <dbReference type="NCBI Taxonomy" id="2320861"/>
    <lineage>
        <taxon>Bacteria</taxon>
        <taxon>Pseudomonadati</taxon>
        <taxon>Pseudomonadota</taxon>
        <taxon>Alphaproteobacteria</taxon>
        <taxon>Sphingomonadales</taxon>
        <taxon>Sphingomonadaceae</taxon>
        <taxon>Sphingomonas</taxon>
    </lineage>
</organism>
<comment type="caution">
    <text evidence="3">The sequence shown here is derived from an EMBL/GenBank/DDBJ whole genome shotgun (WGS) entry which is preliminary data.</text>
</comment>
<dbReference type="GO" id="GO:0008684">
    <property type="term" value="F:2-oxopent-4-enoate hydratase activity"/>
    <property type="evidence" value="ECO:0007669"/>
    <property type="project" value="TreeGrafter"/>
</dbReference>
<dbReference type="AlphaFoldDB" id="A0A418WSC6"/>
<dbReference type="OrthoDB" id="9792137at2"/>
<gene>
    <name evidence="3" type="ORF">D3876_01980</name>
</gene>